<keyword evidence="16" id="KW-1185">Reference proteome</keyword>
<comment type="catalytic activity">
    <reaction evidence="14">
        <text>K(+)(in) = K(+)(out)</text>
        <dbReference type="Rhea" id="RHEA:29463"/>
        <dbReference type="ChEBI" id="CHEBI:29103"/>
    </reaction>
</comment>
<keyword evidence="12" id="KW-0472">Membrane</keyword>
<evidence type="ECO:0000313" key="15">
    <source>
        <dbReference type="EMBL" id="KAF5894578.1"/>
    </source>
</evidence>
<evidence type="ECO:0000256" key="7">
    <source>
        <dbReference type="ARBA" id="ARBA00022990"/>
    </source>
</evidence>
<sequence length="253" mass="27082">MAAPPSYADLGKAAKDVFNKGYGFGLVKLDLKTKSANGVEFKTCGSSNTDTGKVNANLETKYKWDEYGVTFTEKWSTDNTLGTEISVEDQIAKGLKVTFDTSFSPNTGKKSGKVQAGYKCEYLNLGCDVDFDFSGPLVHAAGVLGVDAWLAGVQTTFDPAKSKTSHNNLAVGYRGRDFQLLTHVNDGCEFGGSVYQKLSDNLETAVNLSWTAGNTNTLFGIAAKYTLDSNASVSVKVNNSSLVGLGYTQTLRP</sequence>
<evidence type="ECO:0000256" key="3">
    <source>
        <dbReference type="ARBA" id="ARBA00022448"/>
    </source>
</evidence>
<gene>
    <name evidence="15" type="primary">vdac2</name>
    <name evidence="15" type="ORF">DAT39_015704</name>
</gene>
<organism evidence="15 16">
    <name type="scientific">Clarias magur</name>
    <name type="common">Asian catfish</name>
    <name type="synonym">Macropteronotus magur</name>
    <dbReference type="NCBI Taxonomy" id="1594786"/>
    <lineage>
        <taxon>Eukaryota</taxon>
        <taxon>Metazoa</taxon>
        <taxon>Chordata</taxon>
        <taxon>Craniata</taxon>
        <taxon>Vertebrata</taxon>
        <taxon>Euteleostomi</taxon>
        <taxon>Actinopterygii</taxon>
        <taxon>Neopterygii</taxon>
        <taxon>Teleostei</taxon>
        <taxon>Ostariophysi</taxon>
        <taxon>Siluriformes</taxon>
        <taxon>Clariidae</taxon>
        <taxon>Clarias</taxon>
    </lineage>
</organism>
<evidence type="ECO:0000256" key="6">
    <source>
        <dbReference type="ARBA" id="ARBA00022787"/>
    </source>
</evidence>
<dbReference type="InterPro" id="IPR023614">
    <property type="entry name" value="Porin_dom_sf"/>
</dbReference>
<accession>A0A8J4TUD0</accession>
<dbReference type="FunFam" id="2.40.160.10:FF:000001">
    <property type="entry name" value="Voltage-dependent anion-selective channel protein 2"/>
    <property type="match status" value="1"/>
</dbReference>
<evidence type="ECO:0000256" key="14">
    <source>
        <dbReference type="ARBA" id="ARBA00034430"/>
    </source>
</evidence>
<evidence type="ECO:0000256" key="5">
    <source>
        <dbReference type="ARBA" id="ARBA00022692"/>
    </source>
</evidence>
<name>A0A8J4TUD0_CLAMG</name>
<dbReference type="AlphaFoldDB" id="A0A8J4TUD0"/>
<reference evidence="15" key="1">
    <citation type="submission" date="2020-07" db="EMBL/GenBank/DDBJ databases">
        <title>Clarias magur genome sequencing, assembly and annotation.</title>
        <authorList>
            <person name="Kushwaha B."/>
            <person name="Kumar R."/>
            <person name="Das P."/>
            <person name="Joshi C.G."/>
            <person name="Kumar D."/>
            <person name="Nagpure N.S."/>
            <person name="Pandey M."/>
            <person name="Agarwal S."/>
            <person name="Srivastava S."/>
            <person name="Singh M."/>
            <person name="Sahoo L."/>
            <person name="Jayasankar P."/>
            <person name="Meher P.K."/>
            <person name="Koringa P.G."/>
            <person name="Iquebal M.A."/>
            <person name="Das S.P."/>
            <person name="Bit A."/>
            <person name="Patnaik S."/>
            <person name="Patel N."/>
            <person name="Shah T.M."/>
            <person name="Hinsu A."/>
            <person name="Jena J.K."/>
        </authorList>
    </citation>
    <scope>NUCLEOTIDE SEQUENCE</scope>
    <source>
        <strain evidence="15">CIFAMagur01</strain>
        <tissue evidence="15">Testis</tissue>
    </source>
</reference>
<dbReference type="GO" id="GO:0008308">
    <property type="term" value="F:voltage-gated monoatomic anion channel activity"/>
    <property type="evidence" value="ECO:0007669"/>
    <property type="project" value="InterPro"/>
</dbReference>
<dbReference type="GO" id="GO:0046930">
    <property type="term" value="C:pore complex"/>
    <property type="evidence" value="ECO:0007669"/>
    <property type="project" value="UniProtKB-KW"/>
</dbReference>
<comment type="catalytic activity">
    <reaction evidence="13">
        <text>chloride(in) = chloride(out)</text>
        <dbReference type="Rhea" id="RHEA:29823"/>
        <dbReference type="ChEBI" id="CHEBI:17996"/>
    </reaction>
</comment>
<evidence type="ECO:0000256" key="10">
    <source>
        <dbReference type="ARBA" id="ARBA00023114"/>
    </source>
</evidence>
<keyword evidence="4" id="KW-1134">Transmembrane beta strand</keyword>
<dbReference type="InterPro" id="IPR001925">
    <property type="entry name" value="Porin_Euk"/>
</dbReference>
<feature type="non-terminal residue" evidence="15">
    <location>
        <position position="1"/>
    </location>
</feature>
<keyword evidence="6" id="KW-1000">Mitochondrion outer membrane</keyword>
<evidence type="ECO:0000256" key="4">
    <source>
        <dbReference type="ARBA" id="ARBA00022452"/>
    </source>
</evidence>
<evidence type="ECO:0000256" key="13">
    <source>
        <dbReference type="ARBA" id="ARBA00024167"/>
    </source>
</evidence>
<dbReference type="Proteomes" id="UP000727407">
    <property type="component" value="Unassembled WGS sequence"/>
</dbReference>
<evidence type="ECO:0000313" key="16">
    <source>
        <dbReference type="Proteomes" id="UP000727407"/>
    </source>
</evidence>
<dbReference type="PANTHER" id="PTHR11743">
    <property type="entry name" value="VOLTAGE-DEPENDENT ANION-SELECTIVE CHANNEL"/>
    <property type="match status" value="1"/>
</dbReference>
<comment type="subcellular location">
    <subcellularLocation>
        <location evidence="1">Mitochondrion outer membrane</location>
    </subcellularLocation>
</comment>
<dbReference type="Gene3D" id="2.40.160.10">
    <property type="entry name" value="Porin"/>
    <property type="match status" value="1"/>
</dbReference>
<evidence type="ECO:0000256" key="9">
    <source>
        <dbReference type="ARBA" id="ARBA00023065"/>
    </source>
</evidence>
<evidence type="ECO:0000256" key="1">
    <source>
        <dbReference type="ARBA" id="ARBA00004294"/>
    </source>
</evidence>
<comment type="caution">
    <text evidence="15">The sequence shown here is derived from an EMBL/GenBank/DDBJ whole genome shotgun (WGS) entry which is preliminary data.</text>
</comment>
<dbReference type="OrthoDB" id="7827681at2759"/>
<evidence type="ECO:0000256" key="8">
    <source>
        <dbReference type="ARBA" id="ARBA00023027"/>
    </source>
</evidence>
<keyword evidence="7" id="KW-0007">Acetylation</keyword>
<keyword evidence="3" id="KW-0813">Transport</keyword>
<keyword evidence="10" id="KW-0626">Porin</keyword>
<dbReference type="PRINTS" id="PR00185">
    <property type="entry name" value="EUKARYTPORIN"/>
</dbReference>
<dbReference type="InterPro" id="IPR027246">
    <property type="entry name" value="Porin_Euk/Tom40"/>
</dbReference>
<evidence type="ECO:0000256" key="12">
    <source>
        <dbReference type="ARBA" id="ARBA00023136"/>
    </source>
</evidence>
<dbReference type="EMBL" id="QNUK01000367">
    <property type="protein sequence ID" value="KAF5894578.1"/>
    <property type="molecule type" value="Genomic_DNA"/>
</dbReference>
<protein>
    <submittedName>
        <fullName evidence="15">Voltage-dependent anion-selective channel protein 2</fullName>
    </submittedName>
</protein>
<dbReference type="CDD" id="cd07306">
    <property type="entry name" value="Porin3_VDAC"/>
    <property type="match status" value="1"/>
</dbReference>
<keyword evidence="5" id="KW-0812">Transmembrane</keyword>
<evidence type="ECO:0000256" key="11">
    <source>
        <dbReference type="ARBA" id="ARBA00023128"/>
    </source>
</evidence>
<keyword evidence="9" id="KW-0406">Ion transport</keyword>
<comment type="similarity">
    <text evidence="2">Belongs to the eukaryotic mitochondrial porin family.</text>
</comment>
<keyword evidence="11" id="KW-0496">Mitochondrion</keyword>
<dbReference type="GO" id="GO:0015288">
    <property type="term" value="F:porin activity"/>
    <property type="evidence" value="ECO:0007669"/>
    <property type="project" value="UniProtKB-KW"/>
</dbReference>
<dbReference type="GO" id="GO:0005741">
    <property type="term" value="C:mitochondrial outer membrane"/>
    <property type="evidence" value="ECO:0007669"/>
    <property type="project" value="UniProtKB-SubCell"/>
</dbReference>
<dbReference type="Pfam" id="PF01459">
    <property type="entry name" value="Porin_3"/>
    <property type="match status" value="1"/>
</dbReference>
<dbReference type="PANTHER" id="PTHR11743:SF70">
    <property type="entry name" value="GH26960P-RELATED"/>
    <property type="match status" value="1"/>
</dbReference>
<keyword evidence="8" id="KW-0520">NAD</keyword>
<evidence type="ECO:0000256" key="2">
    <source>
        <dbReference type="ARBA" id="ARBA00007780"/>
    </source>
</evidence>
<proteinExistence type="inferred from homology"/>